<accession>A0A2T0KNJ1</accession>
<comment type="caution">
    <text evidence="3">The sequence shown here is derived from an EMBL/GenBank/DDBJ whole genome shotgun (WGS) entry which is preliminary data.</text>
</comment>
<dbReference type="PRINTS" id="PR00040">
    <property type="entry name" value="HTHMERR"/>
</dbReference>
<organism evidence="3 4">
    <name type="scientific">Actinoplanes italicus</name>
    <dbReference type="NCBI Taxonomy" id="113567"/>
    <lineage>
        <taxon>Bacteria</taxon>
        <taxon>Bacillati</taxon>
        <taxon>Actinomycetota</taxon>
        <taxon>Actinomycetes</taxon>
        <taxon>Micromonosporales</taxon>
        <taxon>Micromonosporaceae</taxon>
        <taxon>Actinoplanes</taxon>
    </lineage>
</organism>
<dbReference type="PANTHER" id="PTHR30204:SF93">
    <property type="entry name" value="HTH MERR-TYPE DOMAIN-CONTAINING PROTEIN"/>
    <property type="match status" value="1"/>
</dbReference>
<dbReference type="PANTHER" id="PTHR30204">
    <property type="entry name" value="REDOX-CYCLING DRUG-SENSING TRANSCRIPTIONAL ACTIVATOR SOXR"/>
    <property type="match status" value="1"/>
</dbReference>
<keyword evidence="1" id="KW-0238">DNA-binding</keyword>
<gene>
    <name evidence="3" type="ORF">CLV67_10118</name>
</gene>
<dbReference type="SMART" id="SM00422">
    <property type="entry name" value="HTH_MERR"/>
    <property type="match status" value="1"/>
</dbReference>
<dbReference type="RefSeq" id="WP_106315070.1">
    <property type="nucleotide sequence ID" value="NZ_BOMO01000028.1"/>
</dbReference>
<sequence length="226" mass="24134">MRMGELTRRAGVTSATVKWYIRIGLIPRGESTARNQAVYDERHLHRIRLIRALLEVGRLSVEQVQQLLAAVDDPALSPADIAAAAHAAISRPTGHADGDEALPVVDDYLRARGWSIAPDSPARRDLAAVLSALGRLTGPVGNDVAAPPAATGADIAHLLDPYADALEPLAVAEVTGLPPREQRAELVERIVLGTVLMDQAISALRRLAQESAFHASVDLPAGRREP</sequence>
<name>A0A2T0KNJ1_9ACTN</name>
<reference evidence="3 4" key="1">
    <citation type="submission" date="2018-03" db="EMBL/GenBank/DDBJ databases">
        <title>Genomic Encyclopedia of Archaeal and Bacterial Type Strains, Phase II (KMG-II): from individual species to whole genera.</title>
        <authorList>
            <person name="Goeker M."/>
        </authorList>
    </citation>
    <scope>NUCLEOTIDE SEQUENCE [LARGE SCALE GENOMIC DNA]</scope>
    <source>
        <strain evidence="3 4">DSM 43146</strain>
    </source>
</reference>
<feature type="domain" description="HTH merR-type" evidence="2">
    <location>
        <begin position="1"/>
        <end position="70"/>
    </location>
</feature>
<dbReference type="AlphaFoldDB" id="A0A2T0KNJ1"/>
<dbReference type="GO" id="GO:0003677">
    <property type="term" value="F:DNA binding"/>
    <property type="evidence" value="ECO:0007669"/>
    <property type="project" value="UniProtKB-KW"/>
</dbReference>
<dbReference type="GO" id="GO:0003700">
    <property type="term" value="F:DNA-binding transcription factor activity"/>
    <property type="evidence" value="ECO:0007669"/>
    <property type="project" value="InterPro"/>
</dbReference>
<evidence type="ECO:0000256" key="1">
    <source>
        <dbReference type="ARBA" id="ARBA00023125"/>
    </source>
</evidence>
<protein>
    <submittedName>
        <fullName evidence="3">MerR-like DNA binding protein</fullName>
    </submittedName>
</protein>
<dbReference type="EMBL" id="PVMZ01000001">
    <property type="protein sequence ID" value="PRX25306.1"/>
    <property type="molecule type" value="Genomic_DNA"/>
</dbReference>
<dbReference type="Pfam" id="PF13411">
    <property type="entry name" value="MerR_1"/>
    <property type="match status" value="1"/>
</dbReference>
<evidence type="ECO:0000313" key="4">
    <source>
        <dbReference type="Proteomes" id="UP000239415"/>
    </source>
</evidence>
<evidence type="ECO:0000259" key="2">
    <source>
        <dbReference type="PROSITE" id="PS50937"/>
    </source>
</evidence>
<dbReference type="InterPro" id="IPR009061">
    <property type="entry name" value="DNA-bd_dom_put_sf"/>
</dbReference>
<keyword evidence="4" id="KW-1185">Reference proteome</keyword>
<dbReference type="SUPFAM" id="SSF46955">
    <property type="entry name" value="Putative DNA-binding domain"/>
    <property type="match status" value="1"/>
</dbReference>
<dbReference type="OrthoDB" id="5242095at2"/>
<proteinExistence type="predicted"/>
<dbReference type="InterPro" id="IPR047057">
    <property type="entry name" value="MerR_fam"/>
</dbReference>
<dbReference type="Proteomes" id="UP000239415">
    <property type="component" value="Unassembled WGS sequence"/>
</dbReference>
<dbReference type="Gene3D" id="1.10.1660.10">
    <property type="match status" value="1"/>
</dbReference>
<evidence type="ECO:0000313" key="3">
    <source>
        <dbReference type="EMBL" id="PRX25306.1"/>
    </source>
</evidence>
<dbReference type="PROSITE" id="PS50937">
    <property type="entry name" value="HTH_MERR_2"/>
    <property type="match status" value="1"/>
</dbReference>
<dbReference type="InterPro" id="IPR000551">
    <property type="entry name" value="MerR-type_HTH_dom"/>
</dbReference>